<evidence type="ECO:0000313" key="1">
    <source>
        <dbReference type="EMBL" id="SKA34622.1"/>
    </source>
</evidence>
<dbReference type="PANTHER" id="PTHR34986">
    <property type="entry name" value="EVOLVED BETA-GALACTOSIDASE SUBUNIT BETA"/>
    <property type="match status" value="1"/>
</dbReference>
<proteinExistence type="predicted"/>
<dbReference type="RefSeq" id="WP_078709986.1">
    <property type="nucleotide sequence ID" value="NZ_FUXL01000017.1"/>
</dbReference>
<dbReference type="Gene3D" id="2.60.120.370">
    <property type="entry name" value="YhcH/YjgK/YiaL"/>
    <property type="match status" value="1"/>
</dbReference>
<dbReference type="GO" id="GO:0005829">
    <property type="term" value="C:cytosol"/>
    <property type="evidence" value="ECO:0007669"/>
    <property type="project" value="TreeGrafter"/>
</dbReference>
<dbReference type="Proteomes" id="UP000190135">
    <property type="component" value="Unassembled WGS sequence"/>
</dbReference>
<evidence type="ECO:0000313" key="2">
    <source>
        <dbReference type="Proteomes" id="UP000190135"/>
    </source>
</evidence>
<keyword evidence="2" id="KW-1185">Reference proteome</keyword>
<protein>
    <submittedName>
        <fullName evidence="1">YhcH/YjgK/YiaL family protein</fullName>
    </submittedName>
</protein>
<sequence>MIFGRIANLANEAPTLPANIRKGLEFIAGRDWTNAEPGRVEIDGDQMFAVVQDYETGAPATKKPEAHARHIDIQFIFSGEEIIGFAPIDLIPPANENFLEERDVQFFAEVPGEANLLLKAGSYGVFYPWDVHRPCCEADGPAKVRKILVKIRL</sequence>
<dbReference type="InterPro" id="IPR037012">
    <property type="entry name" value="NanQ/TabA/YiaL_sf"/>
</dbReference>
<dbReference type="PANTHER" id="PTHR34986:SF1">
    <property type="entry name" value="PROTEIN YIAL"/>
    <property type="match status" value="1"/>
</dbReference>
<dbReference type="EMBL" id="FUXL01000017">
    <property type="protein sequence ID" value="SKA34622.1"/>
    <property type="molecule type" value="Genomic_DNA"/>
</dbReference>
<dbReference type="Pfam" id="PF04074">
    <property type="entry name" value="DUF386"/>
    <property type="match status" value="1"/>
</dbReference>
<dbReference type="SUPFAM" id="SSF51197">
    <property type="entry name" value="Clavaminate synthase-like"/>
    <property type="match status" value="1"/>
</dbReference>
<dbReference type="InterPro" id="IPR004375">
    <property type="entry name" value="NanQ/TabA/YiaL"/>
</dbReference>
<dbReference type="NCBIfam" id="TIGR00022">
    <property type="entry name" value="YhcH/YjgK/YiaL family protein"/>
    <property type="match status" value="1"/>
</dbReference>
<accession>A0A1T4T2G1</accession>
<name>A0A1T4T2G1_9HYPH</name>
<gene>
    <name evidence="1" type="ORF">SAMN05428963_11780</name>
</gene>
<reference evidence="1 2" key="1">
    <citation type="submission" date="2017-02" db="EMBL/GenBank/DDBJ databases">
        <authorList>
            <person name="Peterson S.W."/>
        </authorList>
    </citation>
    <scope>NUCLEOTIDE SEQUENCE [LARGE SCALE GENOMIC DNA]</scope>
    <source>
        <strain evidence="1 2">USBA 369</strain>
    </source>
</reference>
<dbReference type="STRING" id="1365950.SAMN05428963_11780"/>
<dbReference type="AlphaFoldDB" id="A0A1T4T2G1"/>
<organism evidence="1 2">
    <name type="scientific">Consotaella salsifontis</name>
    <dbReference type="NCBI Taxonomy" id="1365950"/>
    <lineage>
        <taxon>Bacteria</taxon>
        <taxon>Pseudomonadati</taxon>
        <taxon>Pseudomonadota</taxon>
        <taxon>Alphaproteobacteria</taxon>
        <taxon>Hyphomicrobiales</taxon>
        <taxon>Aurantimonadaceae</taxon>
        <taxon>Consotaella</taxon>
    </lineage>
</organism>
<dbReference type="OrthoDB" id="6196468at2"/>